<dbReference type="AlphaFoldDB" id="A0A317FCN1"/>
<dbReference type="SUPFAM" id="SSF53335">
    <property type="entry name" value="S-adenosyl-L-methionine-dependent methyltransferases"/>
    <property type="match status" value="1"/>
</dbReference>
<evidence type="ECO:0008006" key="3">
    <source>
        <dbReference type="Google" id="ProtNLM"/>
    </source>
</evidence>
<proteinExistence type="predicted"/>
<comment type="caution">
    <text evidence="1">The sequence shown here is derived from an EMBL/GenBank/DDBJ whole genome shotgun (WGS) entry which is preliminary data.</text>
</comment>
<dbReference type="Proteomes" id="UP000245765">
    <property type="component" value="Unassembled WGS sequence"/>
</dbReference>
<evidence type="ECO:0000313" key="2">
    <source>
        <dbReference type="Proteomes" id="UP000245765"/>
    </source>
</evidence>
<dbReference type="EMBL" id="QGNA01000003">
    <property type="protein sequence ID" value="PWS36605.1"/>
    <property type="molecule type" value="Genomic_DNA"/>
</dbReference>
<sequence length="299" mass="32258">MPEEFDGDWLDLREPFDAAARDPGLAAQLSQALPARPRILDLGAGTGALLRWLGHFIGRAQAWTLVDADAALIERAFDTIAERAENAGWGVTFPGRKTLLVHSPRGAWRVEGLVADLREAPDNLPLHAVDAVVNTALCDLVSHGWIERMAAVCAARGLPFYAALNVTGRERFSPPHREDALVARGFARDQARDKGFGGIALGAQAPEAIAEAFAAQGYAVLRAPSDWSVRTRPLNPVATRFAEELVGGMAAAAGQHERRGRLALRDWARLRMEQAADGRLGFRIGHADMLCLPPGKDTA</sequence>
<dbReference type="CDD" id="cd02440">
    <property type="entry name" value="AdoMet_MTases"/>
    <property type="match status" value="1"/>
</dbReference>
<reference evidence="2" key="1">
    <citation type="submission" date="2018-05" db="EMBL/GenBank/DDBJ databases">
        <authorList>
            <person name="Du Z."/>
            <person name="Wang X."/>
        </authorList>
    </citation>
    <scope>NUCLEOTIDE SEQUENCE [LARGE SCALE GENOMIC DNA]</scope>
    <source>
        <strain evidence="2">CQN31</strain>
    </source>
</reference>
<keyword evidence="2" id="KW-1185">Reference proteome</keyword>
<dbReference type="RefSeq" id="WP_109871398.1">
    <property type="nucleotide sequence ID" value="NZ_QGNA01000003.1"/>
</dbReference>
<accession>A0A317FCN1</accession>
<organism evidence="1 2">
    <name type="scientific">Falsiroseomonas bella</name>
    <dbReference type="NCBI Taxonomy" id="2184016"/>
    <lineage>
        <taxon>Bacteria</taxon>
        <taxon>Pseudomonadati</taxon>
        <taxon>Pseudomonadota</taxon>
        <taxon>Alphaproteobacteria</taxon>
        <taxon>Acetobacterales</taxon>
        <taxon>Roseomonadaceae</taxon>
        <taxon>Falsiroseomonas</taxon>
    </lineage>
</organism>
<protein>
    <recommendedName>
        <fullName evidence="3">Class I SAM-dependent methyltransferase</fullName>
    </recommendedName>
</protein>
<dbReference type="Gene3D" id="3.40.50.150">
    <property type="entry name" value="Vaccinia Virus protein VP39"/>
    <property type="match status" value="1"/>
</dbReference>
<evidence type="ECO:0000313" key="1">
    <source>
        <dbReference type="EMBL" id="PWS36605.1"/>
    </source>
</evidence>
<dbReference type="OrthoDB" id="7273451at2"/>
<name>A0A317FCN1_9PROT</name>
<gene>
    <name evidence="1" type="ORF">DFH01_15805</name>
</gene>
<dbReference type="InterPro" id="IPR029063">
    <property type="entry name" value="SAM-dependent_MTases_sf"/>
</dbReference>